<feature type="compositionally biased region" description="Low complexity" evidence="1">
    <location>
        <begin position="278"/>
        <end position="308"/>
    </location>
</feature>
<reference evidence="2" key="1">
    <citation type="submission" date="2016-04" db="EMBL/GenBank/DDBJ databases">
        <authorList>
            <person name="Evans L.H."/>
            <person name="Alamgir A."/>
            <person name="Owens N."/>
            <person name="Weber N.D."/>
            <person name="Virtaneva K."/>
            <person name="Barbian K."/>
            <person name="Babar A."/>
            <person name="Rosenke K."/>
        </authorList>
    </citation>
    <scope>NUCLEOTIDE SEQUENCE [LARGE SCALE GENOMIC DNA]</scope>
    <source>
        <strain evidence="2">CBS 101.48</strain>
    </source>
</reference>
<sequence>MEQPSNINLYDYPAKNAPLNLPPPSPNNVRGWLLGVHGYRDSPPNILPRSQQDTIGTDNLIAATNLSYNGDAMERRKSISSLASEDSELSDYQSLVVNQKPKDMEYIDKSLHHLHLDSPELSWSPPDDDDEPIETLSPLAHNTTTTRHRSGSINSDHSLNSYSTVTVHQYSRYGMTPMIYQSDSTSTSSRTPSRLSNYSTSSQTSSNATTTLPRPRKVSATSTSGMPSPSRSFTTRDETHLLPRAHSRLGTCHLPTANSNAATSNNTTRSKLAKRASHIPAPSSISASPPPSTKSISRPTTIPSSRSTGIPGGRVPDLQCQDHVELPDTQ</sequence>
<feature type="compositionally biased region" description="Polar residues" evidence="1">
    <location>
        <begin position="140"/>
        <end position="159"/>
    </location>
</feature>
<accession>A0A168Q7U0</accession>
<evidence type="ECO:0000256" key="1">
    <source>
        <dbReference type="SAM" id="MobiDB-lite"/>
    </source>
</evidence>
<feature type="region of interest" description="Disordered" evidence="1">
    <location>
        <begin position="181"/>
        <end position="330"/>
    </location>
</feature>
<dbReference type="AlphaFoldDB" id="A0A168Q7U0"/>
<feature type="compositionally biased region" description="Polar residues" evidence="1">
    <location>
        <begin position="219"/>
        <end position="233"/>
    </location>
</feature>
<dbReference type="EMBL" id="LT554300">
    <property type="protein sequence ID" value="SAM03820.1"/>
    <property type="molecule type" value="Genomic_DNA"/>
</dbReference>
<dbReference type="OrthoDB" id="2290647at2759"/>
<dbReference type="STRING" id="4829.A0A168Q7U0"/>
<organism evidence="2">
    <name type="scientific">Absidia glauca</name>
    <name type="common">Pin mould</name>
    <dbReference type="NCBI Taxonomy" id="4829"/>
    <lineage>
        <taxon>Eukaryota</taxon>
        <taxon>Fungi</taxon>
        <taxon>Fungi incertae sedis</taxon>
        <taxon>Mucoromycota</taxon>
        <taxon>Mucoromycotina</taxon>
        <taxon>Mucoromycetes</taxon>
        <taxon>Mucorales</taxon>
        <taxon>Cunninghamellaceae</taxon>
        <taxon>Absidia</taxon>
    </lineage>
</organism>
<dbReference type="Proteomes" id="UP000078561">
    <property type="component" value="Unassembled WGS sequence"/>
</dbReference>
<feature type="region of interest" description="Disordered" evidence="1">
    <location>
        <begin position="118"/>
        <end position="159"/>
    </location>
</feature>
<evidence type="ECO:0000313" key="2">
    <source>
        <dbReference type="EMBL" id="SAM03820.1"/>
    </source>
</evidence>
<protein>
    <submittedName>
        <fullName evidence="2">Uncharacterized protein</fullName>
    </submittedName>
</protein>
<proteinExistence type="predicted"/>
<feature type="compositionally biased region" description="Low complexity" evidence="1">
    <location>
        <begin position="182"/>
        <end position="211"/>
    </location>
</feature>
<dbReference type="InParanoid" id="A0A168Q7U0"/>
<keyword evidence="3" id="KW-1185">Reference proteome</keyword>
<feature type="compositionally biased region" description="Basic and acidic residues" evidence="1">
    <location>
        <begin position="320"/>
        <end position="330"/>
    </location>
</feature>
<name>A0A168Q7U0_ABSGL</name>
<evidence type="ECO:0000313" key="3">
    <source>
        <dbReference type="Proteomes" id="UP000078561"/>
    </source>
</evidence>
<gene>
    <name evidence="2" type="primary">ABSGL_09674.1 scaffold 11583</name>
</gene>
<feature type="compositionally biased region" description="Low complexity" evidence="1">
    <location>
        <begin position="256"/>
        <end position="268"/>
    </location>
</feature>